<dbReference type="GO" id="GO:0042130">
    <property type="term" value="P:negative regulation of T cell proliferation"/>
    <property type="evidence" value="ECO:0007669"/>
    <property type="project" value="TreeGrafter"/>
</dbReference>
<dbReference type="Proteomes" id="UP000694680">
    <property type="component" value="Chromosome 7"/>
</dbReference>
<evidence type="ECO:0000256" key="7">
    <source>
        <dbReference type="ARBA" id="ARBA00023157"/>
    </source>
</evidence>
<keyword evidence="2" id="KW-1003">Cell membrane</keyword>
<organism evidence="12 13">
    <name type="scientific">Gouania willdenowi</name>
    <name type="common">Blunt-snouted clingfish</name>
    <name type="synonym">Lepadogaster willdenowi</name>
    <dbReference type="NCBI Taxonomy" id="441366"/>
    <lineage>
        <taxon>Eukaryota</taxon>
        <taxon>Metazoa</taxon>
        <taxon>Chordata</taxon>
        <taxon>Craniata</taxon>
        <taxon>Vertebrata</taxon>
        <taxon>Euteleostomi</taxon>
        <taxon>Actinopterygii</taxon>
        <taxon>Neopterygii</taxon>
        <taxon>Teleostei</taxon>
        <taxon>Neoteleostei</taxon>
        <taxon>Acanthomorphata</taxon>
        <taxon>Ovalentaria</taxon>
        <taxon>Blenniimorphae</taxon>
        <taxon>Blenniiformes</taxon>
        <taxon>Gobiesocoidei</taxon>
        <taxon>Gobiesocidae</taxon>
        <taxon>Gobiesocinae</taxon>
        <taxon>Gouania</taxon>
    </lineage>
</organism>
<keyword evidence="7" id="KW-1015">Disulfide bond</keyword>
<evidence type="ECO:0000256" key="10">
    <source>
        <dbReference type="ARBA" id="ARBA00023319"/>
    </source>
</evidence>
<evidence type="ECO:0000256" key="5">
    <source>
        <dbReference type="ARBA" id="ARBA00022989"/>
    </source>
</evidence>
<evidence type="ECO:0000256" key="4">
    <source>
        <dbReference type="ARBA" id="ARBA00022729"/>
    </source>
</evidence>
<dbReference type="GO" id="GO:0031295">
    <property type="term" value="P:T cell costimulation"/>
    <property type="evidence" value="ECO:0007669"/>
    <property type="project" value="TreeGrafter"/>
</dbReference>
<keyword evidence="10" id="KW-0393">Immunoglobulin domain</keyword>
<keyword evidence="3" id="KW-0812">Transmembrane</keyword>
<dbReference type="InterPro" id="IPR013106">
    <property type="entry name" value="Ig_V-set"/>
</dbReference>
<dbReference type="Gene3D" id="2.60.40.10">
    <property type="entry name" value="Immunoglobulins"/>
    <property type="match status" value="1"/>
</dbReference>
<dbReference type="InterPro" id="IPR036179">
    <property type="entry name" value="Ig-like_dom_sf"/>
</dbReference>
<keyword evidence="6" id="KW-0472">Membrane</keyword>
<evidence type="ECO:0000256" key="9">
    <source>
        <dbReference type="ARBA" id="ARBA00023180"/>
    </source>
</evidence>
<reference evidence="12" key="2">
    <citation type="submission" date="2025-08" db="UniProtKB">
        <authorList>
            <consortium name="Ensembl"/>
        </authorList>
    </citation>
    <scope>IDENTIFICATION</scope>
</reference>
<dbReference type="GO" id="GO:0042102">
    <property type="term" value="P:positive regulation of T cell proliferation"/>
    <property type="evidence" value="ECO:0007669"/>
    <property type="project" value="TreeGrafter"/>
</dbReference>
<sequence length="160" mass="18063">KNQRSLQNQTIKVKLGDDVTLKCNFKGHSQVTALLWERTDNSEQYVLFYRDSKPDPEKQDPLYKNRVDLLDTAMTDGEVSITLKNVMPTDNGTYECFVAEKTNRPKRSVVPGPPVCHVTLVVVPHQSEFPLIQSIHIQLKSSSVINNLTPCLFPLFSSSC</sequence>
<protein>
    <recommendedName>
        <fullName evidence="11">Ig-like domain-containing protein</fullName>
    </recommendedName>
</protein>
<proteinExistence type="predicted"/>
<evidence type="ECO:0000256" key="8">
    <source>
        <dbReference type="ARBA" id="ARBA00023170"/>
    </source>
</evidence>
<dbReference type="SMART" id="SM00409">
    <property type="entry name" value="IG"/>
    <property type="match status" value="1"/>
</dbReference>
<evidence type="ECO:0000256" key="3">
    <source>
        <dbReference type="ARBA" id="ARBA00022692"/>
    </source>
</evidence>
<keyword evidence="8" id="KW-0675">Receptor</keyword>
<evidence type="ECO:0000256" key="2">
    <source>
        <dbReference type="ARBA" id="ARBA00022475"/>
    </source>
</evidence>
<evidence type="ECO:0000256" key="6">
    <source>
        <dbReference type="ARBA" id="ARBA00023136"/>
    </source>
</evidence>
<evidence type="ECO:0000313" key="13">
    <source>
        <dbReference type="Proteomes" id="UP000694680"/>
    </source>
</evidence>
<reference evidence="12" key="1">
    <citation type="submission" date="2020-06" db="EMBL/GenBank/DDBJ databases">
        <authorList>
            <consortium name="Wellcome Sanger Institute Data Sharing"/>
        </authorList>
    </citation>
    <scope>NUCLEOTIDE SEQUENCE [LARGE SCALE GENOMIC DNA]</scope>
</reference>
<dbReference type="SUPFAM" id="SSF48726">
    <property type="entry name" value="Immunoglobulin"/>
    <property type="match status" value="1"/>
</dbReference>
<keyword evidence="9" id="KW-0325">Glycoprotein</keyword>
<dbReference type="Pfam" id="PF07686">
    <property type="entry name" value="V-set"/>
    <property type="match status" value="1"/>
</dbReference>
<keyword evidence="4" id="KW-0732">Signal</keyword>
<evidence type="ECO:0000256" key="1">
    <source>
        <dbReference type="ARBA" id="ARBA00004251"/>
    </source>
</evidence>
<name>A0A8C5N9B4_GOUWI</name>
<evidence type="ECO:0000313" key="12">
    <source>
        <dbReference type="Ensembl" id="ENSGWIP00000038460.1"/>
    </source>
</evidence>
<keyword evidence="13" id="KW-1185">Reference proteome</keyword>
<dbReference type="InterPro" id="IPR013783">
    <property type="entry name" value="Ig-like_fold"/>
</dbReference>
<dbReference type="GO" id="GO:0007166">
    <property type="term" value="P:cell surface receptor signaling pathway"/>
    <property type="evidence" value="ECO:0007669"/>
    <property type="project" value="TreeGrafter"/>
</dbReference>
<dbReference type="SMART" id="SM00406">
    <property type="entry name" value="IGv"/>
    <property type="match status" value="1"/>
</dbReference>
<dbReference type="GO" id="GO:0009897">
    <property type="term" value="C:external side of plasma membrane"/>
    <property type="evidence" value="ECO:0007669"/>
    <property type="project" value="TreeGrafter"/>
</dbReference>
<dbReference type="InterPro" id="IPR007110">
    <property type="entry name" value="Ig-like_dom"/>
</dbReference>
<keyword evidence="5" id="KW-1133">Transmembrane helix</keyword>
<dbReference type="AlphaFoldDB" id="A0A8C5N9B4"/>
<dbReference type="PANTHER" id="PTHR25466:SF9">
    <property type="entry name" value="FIBRONECTIN TYPE-III DOMAIN-CONTAINING PROTEIN"/>
    <property type="match status" value="1"/>
</dbReference>
<dbReference type="Ensembl" id="ENSGWIT00000041871.1">
    <property type="protein sequence ID" value="ENSGWIP00000038460.1"/>
    <property type="gene ID" value="ENSGWIG00000019680.1"/>
</dbReference>
<dbReference type="InterPro" id="IPR003599">
    <property type="entry name" value="Ig_sub"/>
</dbReference>
<dbReference type="PANTHER" id="PTHR25466">
    <property type="entry name" value="T-LYMPHOCYTE ACTIVATION ANTIGEN"/>
    <property type="match status" value="1"/>
</dbReference>
<accession>A0A8C5N9B4</accession>
<comment type="subcellular location">
    <subcellularLocation>
        <location evidence="1">Cell membrane</location>
        <topology evidence="1">Single-pass type I membrane protein</topology>
    </subcellularLocation>
</comment>
<dbReference type="GO" id="GO:0071222">
    <property type="term" value="P:cellular response to lipopolysaccharide"/>
    <property type="evidence" value="ECO:0007669"/>
    <property type="project" value="TreeGrafter"/>
</dbReference>
<dbReference type="GO" id="GO:0006955">
    <property type="term" value="P:immune response"/>
    <property type="evidence" value="ECO:0007669"/>
    <property type="project" value="TreeGrafter"/>
</dbReference>
<feature type="domain" description="Ig-like" evidence="11">
    <location>
        <begin position="1"/>
        <end position="110"/>
    </location>
</feature>
<dbReference type="FunFam" id="2.60.40.10:FF:000142">
    <property type="entry name" value="V-set domain-containing T-cell activation inhibitor 1"/>
    <property type="match status" value="1"/>
</dbReference>
<evidence type="ECO:0000259" key="11">
    <source>
        <dbReference type="PROSITE" id="PS50835"/>
    </source>
</evidence>
<reference evidence="12" key="3">
    <citation type="submission" date="2025-09" db="UniProtKB">
        <authorList>
            <consortium name="Ensembl"/>
        </authorList>
    </citation>
    <scope>IDENTIFICATION</scope>
</reference>
<dbReference type="PROSITE" id="PS50835">
    <property type="entry name" value="IG_LIKE"/>
    <property type="match status" value="1"/>
</dbReference>
<dbReference type="InterPro" id="IPR051713">
    <property type="entry name" value="T-cell_Activation_Regulation"/>
</dbReference>